<dbReference type="Proteomes" id="UP000033774">
    <property type="component" value="Unassembled WGS sequence"/>
</dbReference>
<name>A0A0F3IRE0_9PROT</name>
<protein>
    <submittedName>
        <fullName evidence="1">Uncharacterized protein</fullName>
    </submittedName>
</protein>
<gene>
    <name evidence="1" type="ORF">VZ95_19585</name>
</gene>
<dbReference type="EMBL" id="LAJY01000757">
    <property type="protein sequence ID" value="KJV08154.1"/>
    <property type="molecule type" value="Genomic_DNA"/>
</dbReference>
<evidence type="ECO:0000313" key="1">
    <source>
        <dbReference type="EMBL" id="KJV08154.1"/>
    </source>
</evidence>
<reference evidence="1 2" key="1">
    <citation type="submission" date="2015-03" db="EMBL/GenBank/DDBJ databases">
        <title>Draft genome sequence of Elstera litoralis.</title>
        <authorList>
            <person name="Rahalkar M.C."/>
            <person name="Dhakephalkar P.K."/>
            <person name="Pore S.D."/>
            <person name="Arora P."/>
            <person name="Kapse N.G."/>
            <person name="Pandit P.S."/>
        </authorList>
    </citation>
    <scope>NUCLEOTIDE SEQUENCE [LARGE SCALE GENOMIC DNA]</scope>
    <source>
        <strain evidence="1 2">Dia-1</strain>
    </source>
</reference>
<proteinExistence type="predicted"/>
<sequence>MEYWITDLGMDLAESGLEAWAAGHLGVDPDVTHADLVMVLVRMHGYISLCATGDGPLLISWSVLSVDPA</sequence>
<organism evidence="1 2">
    <name type="scientific">Elstera litoralis</name>
    <dbReference type="NCBI Taxonomy" id="552518"/>
    <lineage>
        <taxon>Bacteria</taxon>
        <taxon>Pseudomonadati</taxon>
        <taxon>Pseudomonadota</taxon>
        <taxon>Alphaproteobacteria</taxon>
        <taxon>Rhodospirillales</taxon>
        <taxon>Rhodospirillaceae</taxon>
        <taxon>Elstera</taxon>
    </lineage>
</organism>
<feature type="non-terminal residue" evidence="1">
    <location>
        <position position="69"/>
    </location>
</feature>
<accession>A0A0F3IRE0</accession>
<dbReference type="AlphaFoldDB" id="A0A0F3IRE0"/>
<evidence type="ECO:0000313" key="2">
    <source>
        <dbReference type="Proteomes" id="UP000033774"/>
    </source>
</evidence>
<comment type="caution">
    <text evidence="1">The sequence shown here is derived from an EMBL/GenBank/DDBJ whole genome shotgun (WGS) entry which is preliminary data.</text>
</comment>
<keyword evidence="2" id="KW-1185">Reference proteome</keyword>